<sequence>ITKAKFHFLVHIPAYIRHFGPALLFSTERFESFNHVFRLAAIYSNRQAPSRDTCNAFAMQDIVKHIVTGGFWVDPKTK</sequence>
<protein>
    <submittedName>
        <fullName evidence="1">Uncharacterized protein</fullName>
    </submittedName>
</protein>
<organism evidence="1 2">
    <name type="scientific">Suillus fuscotomentosus</name>
    <dbReference type="NCBI Taxonomy" id="1912939"/>
    <lineage>
        <taxon>Eukaryota</taxon>
        <taxon>Fungi</taxon>
        <taxon>Dikarya</taxon>
        <taxon>Basidiomycota</taxon>
        <taxon>Agaricomycotina</taxon>
        <taxon>Agaricomycetes</taxon>
        <taxon>Agaricomycetidae</taxon>
        <taxon>Boletales</taxon>
        <taxon>Suillineae</taxon>
        <taxon>Suillaceae</taxon>
        <taxon>Suillus</taxon>
    </lineage>
</organism>
<feature type="non-terminal residue" evidence="1">
    <location>
        <position position="1"/>
    </location>
</feature>
<dbReference type="GeneID" id="64667829"/>
<evidence type="ECO:0000313" key="2">
    <source>
        <dbReference type="Proteomes" id="UP001195769"/>
    </source>
</evidence>
<keyword evidence="2" id="KW-1185">Reference proteome</keyword>
<dbReference type="Proteomes" id="UP001195769">
    <property type="component" value="Unassembled WGS sequence"/>
</dbReference>
<gene>
    <name evidence="1" type="ORF">F5891DRAFT_904926</name>
</gene>
<name>A0AAD4HLB6_9AGAM</name>
<accession>A0AAD4HLB6</accession>
<dbReference type="EMBL" id="JABBWK010000027">
    <property type="protein sequence ID" value="KAG1900386.1"/>
    <property type="molecule type" value="Genomic_DNA"/>
</dbReference>
<reference evidence="1" key="1">
    <citation type="journal article" date="2020" name="New Phytol.">
        <title>Comparative genomics reveals dynamic genome evolution in host specialist ectomycorrhizal fungi.</title>
        <authorList>
            <person name="Lofgren L.A."/>
            <person name="Nguyen N.H."/>
            <person name="Vilgalys R."/>
            <person name="Ruytinx J."/>
            <person name="Liao H.L."/>
            <person name="Branco S."/>
            <person name="Kuo A."/>
            <person name="LaButti K."/>
            <person name="Lipzen A."/>
            <person name="Andreopoulos W."/>
            <person name="Pangilinan J."/>
            <person name="Riley R."/>
            <person name="Hundley H."/>
            <person name="Na H."/>
            <person name="Barry K."/>
            <person name="Grigoriev I.V."/>
            <person name="Stajich J.E."/>
            <person name="Kennedy P.G."/>
        </authorList>
    </citation>
    <scope>NUCLEOTIDE SEQUENCE</scope>
    <source>
        <strain evidence="1">FC203</strain>
    </source>
</reference>
<dbReference type="AlphaFoldDB" id="A0AAD4HLB6"/>
<proteinExistence type="predicted"/>
<feature type="non-terminal residue" evidence="1">
    <location>
        <position position="78"/>
    </location>
</feature>
<comment type="caution">
    <text evidence="1">The sequence shown here is derived from an EMBL/GenBank/DDBJ whole genome shotgun (WGS) entry which is preliminary data.</text>
</comment>
<dbReference type="RefSeq" id="XP_041225962.1">
    <property type="nucleotide sequence ID" value="XM_041373531.1"/>
</dbReference>
<evidence type="ECO:0000313" key="1">
    <source>
        <dbReference type="EMBL" id="KAG1900386.1"/>
    </source>
</evidence>